<reference evidence="1" key="1">
    <citation type="submission" date="2021-02" db="EMBL/GenBank/DDBJ databases">
        <authorList>
            <person name="Nowell W R."/>
        </authorList>
    </citation>
    <scope>NUCLEOTIDE SEQUENCE</scope>
</reference>
<dbReference type="EMBL" id="CAJOBA010059251">
    <property type="protein sequence ID" value="CAF4314358.1"/>
    <property type="molecule type" value="Genomic_DNA"/>
</dbReference>
<feature type="non-terminal residue" evidence="1">
    <location>
        <position position="1"/>
    </location>
</feature>
<name>A0A8S2FRD2_9BILA</name>
<gene>
    <name evidence="1" type="ORF">OVA965_LOCUS38090</name>
    <name evidence="2" type="ORF">TMI583_LOCUS39238</name>
</gene>
<dbReference type="EMBL" id="CAJNOK010037052">
    <property type="protein sequence ID" value="CAF1527626.1"/>
    <property type="molecule type" value="Genomic_DNA"/>
</dbReference>
<dbReference type="Proteomes" id="UP000677228">
    <property type="component" value="Unassembled WGS sequence"/>
</dbReference>
<accession>A0A8S2FRD2</accession>
<sequence length="132" mass="15697">DQLIEIENFVNKYPLMVSENYQTYTLIKHFMLSLSYKIEEHIILLTDLENVKKILYMFFMQLFNSYHFDHSAAHDKKLLYSAYKTIGIFSLQSKVSSGNSIGYESIIQLLNEEECTPKIFEKEYIRNIFMLD</sequence>
<protein>
    <submittedName>
        <fullName evidence="1">Uncharacterized protein</fullName>
    </submittedName>
</protein>
<evidence type="ECO:0000313" key="3">
    <source>
        <dbReference type="Proteomes" id="UP000677228"/>
    </source>
</evidence>
<evidence type="ECO:0000313" key="1">
    <source>
        <dbReference type="EMBL" id="CAF1527626.1"/>
    </source>
</evidence>
<dbReference type="AlphaFoldDB" id="A0A8S2FRD2"/>
<organism evidence="1 3">
    <name type="scientific">Didymodactylos carnosus</name>
    <dbReference type="NCBI Taxonomy" id="1234261"/>
    <lineage>
        <taxon>Eukaryota</taxon>
        <taxon>Metazoa</taxon>
        <taxon>Spiralia</taxon>
        <taxon>Gnathifera</taxon>
        <taxon>Rotifera</taxon>
        <taxon>Eurotatoria</taxon>
        <taxon>Bdelloidea</taxon>
        <taxon>Philodinida</taxon>
        <taxon>Philodinidae</taxon>
        <taxon>Didymodactylos</taxon>
    </lineage>
</organism>
<comment type="caution">
    <text evidence="1">The sequence shown here is derived from an EMBL/GenBank/DDBJ whole genome shotgun (WGS) entry which is preliminary data.</text>
</comment>
<dbReference type="Proteomes" id="UP000682733">
    <property type="component" value="Unassembled WGS sequence"/>
</dbReference>
<proteinExistence type="predicted"/>
<evidence type="ECO:0000313" key="2">
    <source>
        <dbReference type="EMBL" id="CAF4314358.1"/>
    </source>
</evidence>